<name>A0A415DYI8_9FIRM</name>
<gene>
    <name evidence="2" type="ORF">DW099_13795</name>
</gene>
<evidence type="ECO:0000313" key="3">
    <source>
        <dbReference type="Proteomes" id="UP000284841"/>
    </source>
</evidence>
<reference evidence="2 3" key="1">
    <citation type="submission" date="2018-08" db="EMBL/GenBank/DDBJ databases">
        <title>A genome reference for cultivated species of the human gut microbiota.</title>
        <authorList>
            <person name="Zou Y."/>
            <person name="Xue W."/>
            <person name="Luo G."/>
        </authorList>
    </citation>
    <scope>NUCLEOTIDE SEQUENCE [LARGE SCALE GENOMIC DNA]</scope>
    <source>
        <strain evidence="2 3">AM07-24</strain>
    </source>
</reference>
<dbReference type="RefSeq" id="WP_118336085.1">
    <property type="nucleotide sequence ID" value="NZ_AP025567.1"/>
</dbReference>
<evidence type="ECO:0000256" key="1">
    <source>
        <dbReference type="SAM" id="Phobius"/>
    </source>
</evidence>
<keyword evidence="1" id="KW-0812">Transmembrane</keyword>
<keyword evidence="3" id="KW-1185">Reference proteome</keyword>
<feature type="transmembrane region" description="Helical" evidence="1">
    <location>
        <begin position="7"/>
        <end position="27"/>
    </location>
</feature>
<accession>A0A415DYI8</accession>
<proteinExistence type="predicted"/>
<dbReference type="STRING" id="1776384.GCA_900086585_01986"/>
<protein>
    <recommendedName>
        <fullName evidence="4">DUF3311 domain-containing protein</fullName>
    </recommendedName>
</protein>
<keyword evidence="1" id="KW-1133">Transmembrane helix</keyword>
<keyword evidence="1" id="KW-0472">Membrane</keyword>
<dbReference type="AlphaFoldDB" id="A0A415DYI8"/>
<feature type="transmembrane region" description="Helical" evidence="1">
    <location>
        <begin position="39"/>
        <end position="58"/>
    </location>
</feature>
<dbReference type="OrthoDB" id="2083533at2"/>
<dbReference type="EMBL" id="QRMS01000004">
    <property type="protein sequence ID" value="RHJ85915.1"/>
    <property type="molecule type" value="Genomic_DNA"/>
</dbReference>
<sequence length="74" mass="8678">MRHHKLFTVIYVVVVAVMLVPAFLQFANKPALILGWPAFFMWLIAWTIIGVIAMIINYRMDCKADAERQRRRKS</sequence>
<organism evidence="2 3">
    <name type="scientific">Emergencia timonensis</name>
    <dbReference type="NCBI Taxonomy" id="1776384"/>
    <lineage>
        <taxon>Bacteria</taxon>
        <taxon>Bacillati</taxon>
        <taxon>Bacillota</taxon>
        <taxon>Clostridia</taxon>
        <taxon>Peptostreptococcales</taxon>
        <taxon>Anaerovoracaceae</taxon>
        <taxon>Emergencia</taxon>
    </lineage>
</organism>
<dbReference type="Proteomes" id="UP000284841">
    <property type="component" value="Unassembled WGS sequence"/>
</dbReference>
<comment type="caution">
    <text evidence="2">The sequence shown here is derived from an EMBL/GenBank/DDBJ whole genome shotgun (WGS) entry which is preliminary data.</text>
</comment>
<evidence type="ECO:0000313" key="2">
    <source>
        <dbReference type="EMBL" id="RHJ85915.1"/>
    </source>
</evidence>
<evidence type="ECO:0008006" key="4">
    <source>
        <dbReference type="Google" id="ProtNLM"/>
    </source>
</evidence>